<gene>
    <name evidence="5" type="ORF">BWQ96_07102</name>
</gene>
<dbReference type="AlphaFoldDB" id="A0A2V3IM57"/>
<evidence type="ECO:0000256" key="3">
    <source>
        <dbReference type="ARBA" id="ARBA00022737"/>
    </source>
</evidence>
<evidence type="ECO:0000313" key="6">
    <source>
        <dbReference type="Proteomes" id="UP000247409"/>
    </source>
</evidence>
<dbReference type="EMBL" id="NBIV01000135">
    <property type="protein sequence ID" value="PXF43158.1"/>
    <property type="molecule type" value="Genomic_DNA"/>
</dbReference>
<organism evidence="5 6">
    <name type="scientific">Gracilariopsis chorda</name>
    <dbReference type="NCBI Taxonomy" id="448386"/>
    <lineage>
        <taxon>Eukaryota</taxon>
        <taxon>Rhodophyta</taxon>
        <taxon>Florideophyceae</taxon>
        <taxon>Rhodymeniophycidae</taxon>
        <taxon>Gracilariales</taxon>
        <taxon>Gracilariaceae</taxon>
        <taxon>Gracilariopsis</taxon>
    </lineage>
</organism>
<dbReference type="OrthoDB" id="10251381at2759"/>
<evidence type="ECO:0000313" key="5">
    <source>
        <dbReference type="EMBL" id="PXF43158.1"/>
    </source>
</evidence>
<evidence type="ECO:0000256" key="1">
    <source>
        <dbReference type="ARBA" id="ARBA00004123"/>
    </source>
</evidence>
<name>A0A2V3IM57_9FLOR</name>
<dbReference type="Pfam" id="PF08154">
    <property type="entry name" value="NLE"/>
    <property type="match status" value="1"/>
</dbReference>
<sequence length="183" mass="20464">MVGPIAPSSSKTIQIRFKCGIENQTYKSAHNAVLQVPAHLGRKSLKTLLHTLLNLSEEDRPDFHFLVDEVPLRTTLDKFIERRNLSFENTLSLTYFLPIAEPNREPDTSISQNWISSLHAHKDGRVLAGLFSGRSSIVHDDKVILAESSFPHSHEAPVKAVQWLNDNHFLTASSDETACVLAI</sequence>
<dbReference type="STRING" id="448386.A0A2V3IM57"/>
<comment type="caution">
    <text evidence="5">The sequence shown here is derived from an EMBL/GenBank/DDBJ whole genome shotgun (WGS) entry which is preliminary data.</text>
</comment>
<dbReference type="SUPFAM" id="SSF50978">
    <property type="entry name" value="WD40 repeat-like"/>
    <property type="match status" value="1"/>
</dbReference>
<proteinExistence type="predicted"/>
<reference evidence="5 6" key="1">
    <citation type="journal article" date="2018" name="Mol. Biol. Evol.">
        <title>Analysis of the draft genome of the red seaweed Gracilariopsis chorda provides insights into genome size evolution in Rhodophyta.</title>
        <authorList>
            <person name="Lee J."/>
            <person name="Yang E.C."/>
            <person name="Graf L."/>
            <person name="Yang J.H."/>
            <person name="Qiu H."/>
            <person name="Zel Zion U."/>
            <person name="Chan C.X."/>
            <person name="Stephens T.G."/>
            <person name="Weber A.P.M."/>
            <person name="Boo G.H."/>
            <person name="Boo S.M."/>
            <person name="Kim K.M."/>
            <person name="Shin Y."/>
            <person name="Jung M."/>
            <person name="Lee S.J."/>
            <person name="Yim H.S."/>
            <person name="Lee J.H."/>
            <person name="Bhattacharya D."/>
            <person name="Yoon H.S."/>
        </authorList>
    </citation>
    <scope>NUCLEOTIDE SEQUENCE [LARGE SCALE GENOMIC DNA]</scope>
    <source>
        <strain evidence="5 6">SKKU-2015</strain>
        <tissue evidence="5">Whole body</tissue>
    </source>
</reference>
<keyword evidence="6" id="KW-1185">Reference proteome</keyword>
<evidence type="ECO:0000256" key="2">
    <source>
        <dbReference type="ARBA" id="ARBA00022574"/>
    </source>
</evidence>
<evidence type="ECO:0000259" key="4">
    <source>
        <dbReference type="Pfam" id="PF08154"/>
    </source>
</evidence>
<dbReference type="InterPro" id="IPR036322">
    <property type="entry name" value="WD40_repeat_dom_sf"/>
</dbReference>
<accession>A0A2V3IM57</accession>
<keyword evidence="2" id="KW-0853">WD repeat</keyword>
<keyword evidence="3" id="KW-0677">Repeat</keyword>
<protein>
    <submittedName>
        <fullName evidence="5">Ribosome biogenesis protein WDR12-like</fullName>
    </submittedName>
</protein>
<feature type="domain" description="NLE" evidence="4">
    <location>
        <begin position="13"/>
        <end position="80"/>
    </location>
</feature>
<comment type="subcellular location">
    <subcellularLocation>
        <location evidence="1">Nucleus</location>
    </subcellularLocation>
</comment>
<dbReference type="InterPro" id="IPR012972">
    <property type="entry name" value="NLE"/>
</dbReference>
<dbReference type="GO" id="GO:0005634">
    <property type="term" value="C:nucleus"/>
    <property type="evidence" value="ECO:0007669"/>
    <property type="project" value="UniProtKB-SubCell"/>
</dbReference>
<dbReference type="Proteomes" id="UP000247409">
    <property type="component" value="Unassembled WGS sequence"/>
</dbReference>